<proteinExistence type="predicted"/>
<dbReference type="EMBL" id="JAXARY010000004">
    <property type="protein sequence ID" value="MDX8126803.1"/>
    <property type="molecule type" value="Genomic_DNA"/>
</dbReference>
<accession>A0ABU4UBJ7</accession>
<sequence>MIKTKHISSGDWRTLESFWNAKGIAFFKSPPGAQIKVRYGYGWLGFDRQKQTLDGFDYKKLDVGLGSLGYARMQIKVAQTTDVTYDVYGDGVARLSPEIKF</sequence>
<name>A0ABU4UBJ7_9GAMM</name>
<organism evidence="1 2">
    <name type="scientific">Methylomonas defluvii</name>
    <dbReference type="NCBI Taxonomy" id="3045149"/>
    <lineage>
        <taxon>Bacteria</taxon>
        <taxon>Pseudomonadati</taxon>
        <taxon>Pseudomonadota</taxon>
        <taxon>Gammaproteobacteria</taxon>
        <taxon>Methylococcales</taxon>
        <taxon>Methylococcaceae</taxon>
        <taxon>Methylomonas</taxon>
    </lineage>
</organism>
<evidence type="ECO:0000313" key="2">
    <source>
        <dbReference type="Proteomes" id="UP001284537"/>
    </source>
</evidence>
<gene>
    <name evidence="1" type="ORF">QLH52_05885</name>
</gene>
<protein>
    <submittedName>
        <fullName evidence="1">Uncharacterized protein</fullName>
    </submittedName>
</protein>
<keyword evidence="2" id="KW-1185">Reference proteome</keyword>
<dbReference type="RefSeq" id="WP_319960900.1">
    <property type="nucleotide sequence ID" value="NZ_JAXARY010000004.1"/>
</dbReference>
<reference evidence="1 2" key="1">
    <citation type="submission" date="2023-11" db="EMBL/GenBank/DDBJ databases">
        <authorList>
            <person name="Ouyang M.-Y."/>
        </authorList>
    </citation>
    <scope>NUCLEOTIDE SEQUENCE [LARGE SCALE GENOMIC DNA]</scope>
    <source>
        <strain evidence="1 2">OY6</strain>
    </source>
</reference>
<evidence type="ECO:0000313" key="1">
    <source>
        <dbReference type="EMBL" id="MDX8126803.1"/>
    </source>
</evidence>
<comment type="caution">
    <text evidence="1">The sequence shown here is derived from an EMBL/GenBank/DDBJ whole genome shotgun (WGS) entry which is preliminary data.</text>
</comment>
<dbReference type="Proteomes" id="UP001284537">
    <property type="component" value="Unassembled WGS sequence"/>
</dbReference>